<gene>
    <name evidence="1" type="ORF">GCM10025783_04990</name>
</gene>
<sequence>MTPHRLSLDEARRIAVRAQLLDAERPAAPVEVAEQLAAIKIDPTSVVAPCEHTVLWSRIGDAYEPGQLKKAVEQDRLLFELDGAFRPTTLLPDLLVELRRWTERDRVRDWLEANARFRVEVLARLRGEGPLLAAAIPDTAAVARSNDGGWYSDNQVPRMLEVLALRGEVAVASRQGRNRVWDVAERVYPPGLPEPTREEAVRAMSERRLRAAGVAKHTAWTPVREAGEPVVVEDLKGTWRVDPDALAALDEDPGGRVAFLNPYDGMLGDRARLKDLFGFAYVLEQFKPKPERKYGLFAHPILLGDRFVGMLEAEHDRKQGVLHVRAVHELLPFEEEERQMVRAEVEALARWLGVPLSDTSDV</sequence>
<organism evidence="1 2">
    <name type="scientific">Amnibacterium soli</name>
    <dbReference type="NCBI Taxonomy" id="1282736"/>
    <lineage>
        <taxon>Bacteria</taxon>
        <taxon>Bacillati</taxon>
        <taxon>Actinomycetota</taxon>
        <taxon>Actinomycetes</taxon>
        <taxon>Micrococcales</taxon>
        <taxon>Microbacteriaceae</taxon>
        <taxon>Amnibacterium</taxon>
    </lineage>
</organism>
<evidence type="ECO:0000313" key="2">
    <source>
        <dbReference type="Proteomes" id="UP001500121"/>
    </source>
</evidence>
<reference evidence="2" key="1">
    <citation type="journal article" date="2019" name="Int. J. Syst. Evol. Microbiol.">
        <title>The Global Catalogue of Microorganisms (GCM) 10K type strain sequencing project: providing services to taxonomists for standard genome sequencing and annotation.</title>
        <authorList>
            <consortium name="The Broad Institute Genomics Platform"/>
            <consortium name="The Broad Institute Genome Sequencing Center for Infectious Disease"/>
            <person name="Wu L."/>
            <person name="Ma J."/>
        </authorList>
    </citation>
    <scope>NUCLEOTIDE SEQUENCE [LARGE SCALE GENOMIC DNA]</scope>
    <source>
        <strain evidence="2">JCM 19015</strain>
    </source>
</reference>
<dbReference type="PANTHER" id="PTHR30528:SF0">
    <property type="entry name" value="CYTOPLASMIC PROTEIN"/>
    <property type="match status" value="1"/>
</dbReference>
<dbReference type="EMBL" id="BAABLP010000001">
    <property type="protein sequence ID" value="GAA4737551.1"/>
    <property type="molecule type" value="Genomic_DNA"/>
</dbReference>
<comment type="caution">
    <text evidence="1">The sequence shown here is derived from an EMBL/GenBank/DDBJ whole genome shotgun (WGS) entry which is preliminary data.</text>
</comment>
<name>A0ABP8YT35_9MICO</name>
<evidence type="ECO:0000313" key="1">
    <source>
        <dbReference type="EMBL" id="GAA4737551.1"/>
    </source>
</evidence>
<dbReference type="Pfam" id="PF06224">
    <property type="entry name" value="AlkZ-like"/>
    <property type="match status" value="1"/>
</dbReference>
<proteinExistence type="predicted"/>
<keyword evidence="2" id="KW-1185">Reference proteome</keyword>
<dbReference type="RefSeq" id="WP_345479350.1">
    <property type="nucleotide sequence ID" value="NZ_BAABLP010000001.1"/>
</dbReference>
<dbReference type="Proteomes" id="UP001500121">
    <property type="component" value="Unassembled WGS sequence"/>
</dbReference>
<dbReference type="PANTHER" id="PTHR30528">
    <property type="entry name" value="CYTOPLASMIC PROTEIN"/>
    <property type="match status" value="1"/>
</dbReference>
<protein>
    <submittedName>
        <fullName evidence="1">Crosslink repair DNA glycosylase YcaQ family protein</fullName>
    </submittedName>
</protein>
<dbReference type="InterPro" id="IPR009351">
    <property type="entry name" value="AlkZ-like"/>
</dbReference>
<accession>A0ABP8YT35</accession>